<comment type="caution">
    <text evidence="3">The sequence shown here is derived from an EMBL/GenBank/DDBJ whole genome shotgun (WGS) entry which is preliminary data.</text>
</comment>
<evidence type="ECO:0000256" key="1">
    <source>
        <dbReference type="SAM" id="SignalP"/>
    </source>
</evidence>
<evidence type="ECO:0000259" key="2">
    <source>
        <dbReference type="PROSITE" id="PS50835"/>
    </source>
</evidence>
<evidence type="ECO:0000313" key="3">
    <source>
        <dbReference type="EMBL" id="KAA0715597.1"/>
    </source>
</evidence>
<organism evidence="3 4">
    <name type="scientific">Triplophysa tibetana</name>
    <dbReference type="NCBI Taxonomy" id="1572043"/>
    <lineage>
        <taxon>Eukaryota</taxon>
        <taxon>Metazoa</taxon>
        <taxon>Chordata</taxon>
        <taxon>Craniata</taxon>
        <taxon>Vertebrata</taxon>
        <taxon>Euteleostomi</taxon>
        <taxon>Actinopterygii</taxon>
        <taxon>Neopterygii</taxon>
        <taxon>Teleostei</taxon>
        <taxon>Ostariophysi</taxon>
        <taxon>Cypriniformes</taxon>
        <taxon>Nemacheilidae</taxon>
        <taxon>Triplophysa</taxon>
    </lineage>
</organism>
<keyword evidence="1" id="KW-0732">Signal</keyword>
<dbReference type="InterPro" id="IPR003598">
    <property type="entry name" value="Ig_sub2"/>
</dbReference>
<dbReference type="PANTHER" id="PTHR44663">
    <property type="entry name" value="JUNCTIONAL ADHESION MOLECULE B"/>
    <property type="match status" value="1"/>
</dbReference>
<dbReference type="PROSITE" id="PS50835">
    <property type="entry name" value="IG_LIKE"/>
    <property type="match status" value="1"/>
</dbReference>
<reference evidence="3 4" key="1">
    <citation type="journal article" date="2019" name="Mol. Ecol. Resour.">
        <title>Chromosome-level genome assembly of Triplophysa tibetana, a fish adapted to the harsh high-altitude environment of the Tibetan Plateau.</title>
        <authorList>
            <person name="Yang X."/>
            <person name="Liu H."/>
            <person name="Ma Z."/>
            <person name="Zou Y."/>
            <person name="Zou M."/>
            <person name="Mao Y."/>
            <person name="Li X."/>
            <person name="Wang H."/>
            <person name="Chen T."/>
            <person name="Wang W."/>
            <person name="Yang R."/>
        </authorList>
    </citation>
    <scope>NUCLEOTIDE SEQUENCE [LARGE SCALE GENOMIC DNA]</scope>
    <source>
        <strain evidence="3">TTIB1903HZAU</strain>
        <tissue evidence="3">Muscle</tissue>
    </source>
</reference>
<gene>
    <name evidence="3" type="ORF">E1301_Tti008436</name>
</gene>
<sequence length="238" mass="25650">MPASDTVKAVSILLLQLTLSQVLNRGRPQLEPLRPRLLLSGLETAGGDVTSTSAKFLTIQTSPAASTNGSAEETPQDPISISVSVTVTTRKPKLEVHENTNSFKGRASIDGATVTLRGVTQKDTGVYQCEVTARHDKINLGEVIVTLSVLGTVVRGYSVEMHCKDKLSVPPATYSWYKDNKLLNTAPEINYSLDPKTGTLKFKSISKSDEGQYRCEASNGVGAPKSCAGRHMRITECK</sequence>
<dbReference type="EMBL" id="SOYY01000010">
    <property type="protein sequence ID" value="KAA0715597.1"/>
    <property type="molecule type" value="Genomic_DNA"/>
</dbReference>
<dbReference type="GO" id="GO:0070160">
    <property type="term" value="C:tight junction"/>
    <property type="evidence" value="ECO:0007669"/>
    <property type="project" value="TreeGrafter"/>
</dbReference>
<dbReference type="PANTHER" id="PTHR44663:SF1">
    <property type="entry name" value="JUNCTIONAL ADHESION MOLECULE 2 PRECURSOR"/>
    <property type="match status" value="1"/>
</dbReference>
<dbReference type="GO" id="GO:0005886">
    <property type="term" value="C:plasma membrane"/>
    <property type="evidence" value="ECO:0007669"/>
    <property type="project" value="TreeGrafter"/>
</dbReference>
<feature type="domain" description="Ig-like" evidence="2">
    <location>
        <begin position="92"/>
        <end position="235"/>
    </location>
</feature>
<dbReference type="Proteomes" id="UP000324632">
    <property type="component" value="Chromosome 10"/>
</dbReference>
<dbReference type="InterPro" id="IPR042625">
    <property type="entry name" value="JAM2"/>
</dbReference>
<dbReference type="InterPro" id="IPR013783">
    <property type="entry name" value="Ig-like_fold"/>
</dbReference>
<protein>
    <submittedName>
        <fullName evidence="3">Junctional adhesion molecule B</fullName>
    </submittedName>
</protein>
<dbReference type="InterPro" id="IPR003599">
    <property type="entry name" value="Ig_sub"/>
</dbReference>
<keyword evidence="4" id="KW-1185">Reference proteome</keyword>
<dbReference type="SUPFAM" id="SSF48726">
    <property type="entry name" value="Immunoglobulin"/>
    <property type="match status" value="2"/>
</dbReference>
<dbReference type="GO" id="GO:0009986">
    <property type="term" value="C:cell surface"/>
    <property type="evidence" value="ECO:0007669"/>
    <property type="project" value="TreeGrafter"/>
</dbReference>
<accession>A0A5A9P4I7</accession>
<dbReference type="SMART" id="SM00409">
    <property type="entry name" value="IG"/>
    <property type="match status" value="2"/>
</dbReference>
<dbReference type="AlphaFoldDB" id="A0A5A9P4I7"/>
<dbReference type="Pfam" id="PF13927">
    <property type="entry name" value="Ig_3"/>
    <property type="match status" value="1"/>
</dbReference>
<name>A0A5A9P4I7_9TELE</name>
<dbReference type="InterPro" id="IPR007110">
    <property type="entry name" value="Ig-like_dom"/>
</dbReference>
<dbReference type="Gene3D" id="2.60.40.10">
    <property type="entry name" value="Immunoglobulins"/>
    <property type="match status" value="2"/>
</dbReference>
<feature type="chain" id="PRO_5022799814" evidence="1">
    <location>
        <begin position="21"/>
        <end position="238"/>
    </location>
</feature>
<dbReference type="GO" id="GO:0098636">
    <property type="term" value="C:protein complex involved in cell adhesion"/>
    <property type="evidence" value="ECO:0007669"/>
    <property type="project" value="TreeGrafter"/>
</dbReference>
<proteinExistence type="predicted"/>
<dbReference type="InterPro" id="IPR036179">
    <property type="entry name" value="Ig-like_dom_sf"/>
</dbReference>
<feature type="signal peptide" evidence="1">
    <location>
        <begin position="1"/>
        <end position="20"/>
    </location>
</feature>
<dbReference type="SMART" id="SM00408">
    <property type="entry name" value="IGc2"/>
    <property type="match status" value="1"/>
</dbReference>
<dbReference type="GO" id="GO:0007159">
    <property type="term" value="P:leukocyte cell-cell adhesion"/>
    <property type="evidence" value="ECO:0007669"/>
    <property type="project" value="TreeGrafter"/>
</dbReference>
<evidence type="ECO:0000313" key="4">
    <source>
        <dbReference type="Proteomes" id="UP000324632"/>
    </source>
</evidence>